<dbReference type="CDD" id="cd09272">
    <property type="entry name" value="RNase_HI_RT_Ty1"/>
    <property type="match status" value="1"/>
</dbReference>
<name>A0A0L6UN75_9BASI</name>
<dbReference type="Proteomes" id="UP000037035">
    <property type="component" value="Unassembled WGS sequence"/>
</dbReference>
<dbReference type="VEuPathDB" id="FungiDB:VP01_4832g3"/>
<proteinExistence type="predicted"/>
<reference evidence="1 2" key="1">
    <citation type="submission" date="2015-08" db="EMBL/GenBank/DDBJ databases">
        <title>Next Generation Sequencing and Analysis of the Genome of Puccinia sorghi L Schw, the Causal Agent of Maize Common Rust.</title>
        <authorList>
            <person name="Rochi L."/>
            <person name="Burguener G."/>
            <person name="Darino M."/>
            <person name="Turjanski A."/>
            <person name="Kreff E."/>
            <person name="Dieguez M.J."/>
            <person name="Sacco F."/>
        </authorList>
    </citation>
    <scope>NUCLEOTIDE SEQUENCE [LARGE SCALE GENOMIC DNA]</scope>
    <source>
        <strain evidence="1 2">RO10H11247</strain>
    </source>
</reference>
<dbReference type="PANTHER" id="PTHR11439:SF467">
    <property type="entry name" value="INTEGRASE CATALYTIC DOMAIN-CONTAINING PROTEIN"/>
    <property type="match status" value="1"/>
</dbReference>
<dbReference type="OrthoDB" id="418757at2759"/>
<accession>A0A0L6UN75</accession>
<evidence type="ECO:0000313" key="1">
    <source>
        <dbReference type="EMBL" id="KNZ49717.1"/>
    </source>
</evidence>
<sequence>MGPENNFEKEFEKCFSNLSFHNPNTILGMKFKKENHQIKLSLPNHIQHGLEELGLVDCKTSITPPTPNLKLRDATNEDHFRFKKLNINYRMTHWHEVKKVWQYLKGTANLKLTLSIKEPTQLLQIYSNASWGYDPQDRTSQLGYLCSLFGALISWNSSKQRSITNSLTEAKLPLVKSFHEGIWLKALLAELWNIQLAQLIISSMTPNSMKSMTTEEEFKEKFSKNTSSTTKFSTIR</sequence>
<protein>
    <recommendedName>
        <fullName evidence="3">Reverse transcriptase Ty1/copia-type domain-containing protein</fullName>
    </recommendedName>
</protein>
<organism evidence="1 2">
    <name type="scientific">Puccinia sorghi</name>
    <dbReference type="NCBI Taxonomy" id="27349"/>
    <lineage>
        <taxon>Eukaryota</taxon>
        <taxon>Fungi</taxon>
        <taxon>Dikarya</taxon>
        <taxon>Basidiomycota</taxon>
        <taxon>Pucciniomycotina</taxon>
        <taxon>Pucciniomycetes</taxon>
        <taxon>Pucciniales</taxon>
        <taxon>Pucciniaceae</taxon>
        <taxon>Puccinia</taxon>
    </lineage>
</organism>
<dbReference type="EMBL" id="LAVV01009979">
    <property type="protein sequence ID" value="KNZ49717.1"/>
    <property type="molecule type" value="Genomic_DNA"/>
</dbReference>
<dbReference type="AlphaFoldDB" id="A0A0L6UN75"/>
<comment type="caution">
    <text evidence="1">The sequence shown here is derived from an EMBL/GenBank/DDBJ whole genome shotgun (WGS) entry which is preliminary data.</text>
</comment>
<dbReference type="PANTHER" id="PTHR11439">
    <property type="entry name" value="GAG-POL-RELATED RETROTRANSPOSON"/>
    <property type="match status" value="1"/>
</dbReference>
<evidence type="ECO:0008006" key="3">
    <source>
        <dbReference type="Google" id="ProtNLM"/>
    </source>
</evidence>
<gene>
    <name evidence="1" type="ORF">VP01_4832g3</name>
</gene>
<evidence type="ECO:0000313" key="2">
    <source>
        <dbReference type="Proteomes" id="UP000037035"/>
    </source>
</evidence>
<keyword evidence="2" id="KW-1185">Reference proteome</keyword>